<dbReference type="Proteomes" id="UP000886523">
    <property type="component" value="Unassembled WGS sequence"/>
</dbReference>
<evidence type="ECO:0000256" key="4">
    <source>
        <dbReference type="ARBA" id="ARBA00022776"/>
    </source>
</evidence>
<accession>A0A9P6E0V4</accession>
<evidence type="ECO:0000256" key="6">
    <source>
        <dbReference type="ARBA" id="ARBA00023306"/>
    </source>
</evidence>
<proteinExistence type="inferred from homology"/>
<evidence type="ECO:0000256" key="3">
    <source>
        <dbReference type="ARBA" id="ARBA00022618"/>
    </source>
</evidence>
<gene>
    <name evidence="8" type="ORF">BS47DRAFT_336424</name>
</gene>
<keyword evidence="5" id="KW-0539">Nucleus</keyword>
<comment type="subcellular location">
    <subcellularLocation>
        <location evidence="1">Nucleus</location>
    </subcellularLocation>
</comment>
<protein>
    <recommendedName>
        <fullName evidence="7">HORMA domain-containing protein</fullName>
    </recommendedName>
</protein>
<dbReference type="Pfam" id="PF02301">
    <property type="entry name" value="HORMA"/>
    <property type="match status" value="1"/>
</dbReference>
<dbReference type="Gene3D" id="3.30.900.10">
    <property type="entry name" value="HORMA domain"/>
    <property type="match status" value="1"/>
</dbReference>
<keyword evidence="4" id="KW-0498">Mitosis</keyword>
<dbReference type="GO" id="GO:0005737">
    <property type="term" value="C:cytoplasm"/>
    <property type="evidence" value="ECO:0007669"/>
    <property type="project" value="TreeGrafter"/>
</dbReference>
<comment type="caution">
    <text evidence="8">The sequence shown here is derived from an EMBL/GenBank/DDBJ whole genome shotgun (WGS) entry which is preliminary data.</text>
</comment>
<dbReference type="SUPFAM" id="SSF56019">
    <property type="entry name" value="The spindle assembly checkpoint protein mad2"/>
    <property type="match status" value="1"/>
</dbReference>
<evidence type="ECO:0000313" key="8">
    <source>
        <dbReference type="EMBL" id="KAF9518318.1"/>
    </source>
</evidence>
<dbReference type="GO" id="GO:0000776">
    <property type="term" value="C:kinetochore"/>
    <property type="evidence" value="ECO:0007669"/>
    <property type="project" value="TreeGrafter"/>
</dbReference>
<organism evidence="8 9">
    <name type="scientific">Hydnum rufescens UP504</name>
    <dbReference type="NCBI Taxonomy" id="1448309"/>
    <lineage>
        <taxon>Eukaryota</taxon>
        <taxon>Fungi</taxon>
        <taxon>Dikarya</taxon>
        <taxon>Basidiomycota</taxon>
        <taxon>Agaricomycotina</taxon>
        <taxon>Agaricomycetes</taxon>
        <taxon>Cantharellales</taxon>
        <taxon>Hydnaceae</taxon>
        <taxon>Hydnum</taxon>
    </lineage>
</organism>
<dbReference type="EMBL" id="MU128926">
    <property type="protein sequence ID" value="KAF9518318.1"/>
    <property type="molecule type" value="Genomic_DNA"/>
</dbReference>
<dbReference type="AlphaFoldDB" id="A0A9P6E0V4"/>
<evidence type="ECO:0000313" key="9">
    <source>
        <dbReference type="Proteomes" id="UP000886523"/>
    </source>
</evidence>
<dbReference type="InterPro" id="IPR003511">
    <property type="entry name" value="HORMA_dom"/>
</dbReference>
<sequence>MSQKQATRNAITLKGSTAIVTEFFNFAINSILYHRGVYPAGDFHTVKKYGQPVLLTEDPNLENYIANILKQVEKWLMSKNINKLVLVVLSADTRVVRERWEFDIQIMEPEASKDGSIPAKPEKDIRAEIRGILKQIVGSNAYMPTLSDPCIFDILAYTEGDAEVPAEEWKDTHGHLIDAGKAQQVKLKSFDTKLHRIDAMVAYRYEG</sequence>
<evidence type="ECO:0000256" key="2">
    <source>
        <dbReference type="ARBA" id="ARBA00010348"/>
    </source>
</evidence>
<dbReference type="GO" id="GO:0005654">
    <property type="term" value="C:nucleoplasm"/>
    <property type="evidence" value="ECO:0007669"/>
    <property type="project" value="TreeGrafter"/>
</dbReference>
<evidence type="ECO:0000256" key="5">
    <source>
        <dbReference type="ARBA" id="ARBA00023242"/>
    </source>
</evidence>
<name>A0A9P6E0V4_9AGAM</name>
<dbReference type="InterPro" id="IPR036570">
    <property type="entry name" value="HORMA_dom_sf"/>
</dbReference>
<keyword evidence="6" id="KW-0131">Cell cycle</keyword>
<keyword evidence="9" id="KW-1185">Reference proteome</keyword>
<dbReference type="PANTHER" id="PTHR11842">
    <property type="entry name" value="MITOTIC SPINDLE ASSEMBLY CHECKPOINT PROTEIN MAD2"/>
    <property type="match status" value="1"/>
</dbReference>
<keyword evidence="3" id="KW-0132">Cell division</keyword>
<comment type="similarity">
    <text evidence="2">Belongs to the MAD2 family.</text>
</comment>
<dbReference type="GO" id="GO:0007094">
    <property type="term" value="P:mitotic spindle assembly checkpoint signaling"/>
    <property type="evidence" value="ECO:0007669"/>
    <property type="project" value="TreeGrafter"/>
</dbReference>
<dbReference type="GO" id="GO:0051301">
    <property type="term" value="P:cell division"/>
    <property type="evidence" value="ECO:0007669"/>
    <property type="project" value="UniProtKB-KW"/>
</dbReference>
<dbReference type="OrthoDB" id="1806at2759"/>
<dbReference type="PROSITE" id="PS50815">
    <property type="entry name" value="HORMA"/>
    <property type="match status" value="1"/>
</dbReference>
<evidence type="ECO:0000259" key="7">
    <source>
        <dbReference type="PROSITE" id="PS50815"/>
    </source>
</evidence>
<feature type="domain" description="HORMA" evidence="7">
    <location>
        <begin position="14"/>
        <end position="201"/>
    </location>
</feature>
<dbReference type="PANTHER" id="PTHR11842:SF11">
    <property type="entry name" value="MITOTIC SPINDLE ASSEMBLY CHECKPOINT PROTEIN MAD2A"/>
    <property type="match status" value="1"/>
</dbReference>
<evidence type="ECO:0000256" key="1">
    <source>
        <dbReference type="ARBA" id="ARBA00004123"/>
    </source>
</evidence>
<dbReference type="InterPro" id="IPR045091">
    <property type="entry name" value="Mad2-like"/>
</dbReference>
<reference evidence="8" key="1">
    <citation type="journal article" date="2020" name="Nat. Commun.">
        <title>Large-scale genome sequencing of mycorrhizal fungi provides insights into the early evolution of symbiotic traits.</title>
        <authorList>
            <person name="Miyauchi S."/>
            <person name="Kiss E."/>
            <person name="Kuo A."/>
            <person name="Drula E."/>
            <person name="Kohler A."/>
            <person name="Sanchez-Garcia M."/>
            <person name="Morin E."/>
            <person name="Andreopoulos B."/>
            <person name="Barry K.W."/>
            <person name="Bonito G."/>
            <person name="Buee M."/>
            <person name="Carver A."/>
            <person name="Chen C."/>
            <person name="Cichocki N."/>
            <person name="Clum A."/>
            <person name="Culley D."/>
            <person name="Crous P.W."/>
            <person name="Fauchery L."/>
            <person name="Girlanda M."/>
            <person name="Hayes R.D."/>
            <person name="Keri Z."/>
            <person name="LaButti K."/>
            <person name="Lipzen A."/>
            <person name="Lombard V."/>
            <person name="Magnuson J."/>
            <person name="Maillard F."/>
            <person name="Murat C."/>
            <person name="Nolan M."/>
            <person name="Ohm R.A."/>
            <person name="Pangilinan J."/>
            <person name="Pereira M.F."/>
            <person name="Perotto S."/>
            <person name="Peter M."/>
            <person name="Pfister S."/>
            <person name="Riley R."/>
            <person name="Sitrit Y."/>
            <person name="Stielow J.B."/>
            <person name="Szollosi G."/>
            <person name="Zifcakova L."/>
            <person name="Stursova M."/>
            <person name="Spatafora J.W."/>
            <person name="Tedersoo L."/>
            <person name="Vaario L.M."/>
            <person name="Yamada A."/>
            <person name="Yan M."/>
            <person name="Wang P."/>
            <person name="Xu J."/>
            <person name="Bruns T."/>
            <person name="Baldrian P."/>
            <person name="Vilgalys R."/>
            <person name="Dunand C."/>
            <person name="Henrissat B."/>
            <person name="Grigoriev I.V."/>
            <person name="Hibbett D."/>
            <person name="Nagy L.G."/>
            <person name="Martin F.M."/>
        </authorList>
    </citation>
    <scope>NUCLEOTIDE SEQUENCE</scope>
    <source>
        <strain evidence="8">UP504</strain>
    </source>
</reference>